<evidence type="ECO:0000256" key="3">
    <source>
        <dbReference type="HAMAP-Rule" id="MF_01627"/>
    </source>
</evidence>
<dbReference type="HAMAP" id="MF_01627">
    <property type="entry name" value="Pur_nucleosid_phosp"/>
    <property type="match status" value="1"/>
</dbReference>
<comment type="caution">
    <text evidence="3">Lacks conserved residue(s) required for the propagation of feature annotation.</text>
</comment>
<keyword evidence="1 3" id="KW-0328">Glycosyltransferase</keyword>
<name>A0A1G8HZ40_9VIBR</name>
<dbReference type="GO" id="GO:0005829">
    <property type="term" value="C:cytosol"/>
    <property type="evidence" value="ECO:0007669"/>
    <property type="project" value="TreeGrafter"/>
</dbReference>
<feature type="binding site" description="in other chain" evidence="3">
    <location>
        <begin position="179"/>
        <end position="181"/>
    </location>
    <ligand>
        <name>a purine D-ribonucleoside</name>
        <dbReference type="ChEBI" id="CHEBI:142355"/>
        <note>ligand shared between dimeric partners</note>
    </ligand>
</feature>
<dbReference type="Gene3D" id="3.40.50.1580">
    <property type="entry name" value="Nucleoside phosphorylase domain"/>
    <property type="match status" value="1"/>
</dbReference>
<feature type="binding site" evidence="3">
    <location>
        <position position="4"/>
    </location>
    <ligand>
        <name>a purine D-ribonucleoside</name>
        <dbReference type="ChEBI" id="CHEBI:142355"/>
        <note>ligand shared between dimeric partners</note>
    </ligand>
</feature>
<evidence type="ECO:0000256" key="2">
    <source>
        <dbReference type="ARBA" id="ARBA00022679"/>
    </source>
</evidence>
<dbReference type="AlphaFoldDB" id="A0A1G8HZ40"/>
<comment type="subunit">
    <text evidence="3">Homohexamer; trimer of homodimers.</text>
</comment>
<proteinExistence type="inferred from homology"/>
<dbReference type="EC" id="2.4.2.1" evidence="3"/>
<dbReference type="CDD" id="cd09006">
    <property type="entry name" value="PNP_EcPNPI-like"/>
    <property type="match status" value="1"/>
</dbReference>
<reference evidence="5 6" key="1">
    <citation type="submission" date="2016-10" db="EMBL/GenBank/DDBJ databases">
        <authorList>
            <person name="de Groot N.N."/>
        </authorList>
    </citation>
    <scope>NUCLEOTIDE SEQUENCE [LARGE SCALE GENOMIC DNA]</scope>
    <source>
        <strain evidence="5 6">CGMCC 1.10228</strain>
    </source>
</reference>
<keyword evidence="2 3" id="KW-0808">Transferase</keyword>
<dbReference type="InterPro" id="IPR035994">
    <property type="entry name" value="Nucleoside_phosphorylase_sf"/>
</dbReference>
<feature type="site" description="Important for catalytic activity" evidence="3">
    <location>
        <position position="217"/>
    </location>
</feature>
<dbReference type="Proteomes" id="UP000198854">
    <property type="component" value="Unassembled WGS sequence"/>
</dbReference>
<accession>A0A1G8HZ40</accession>
<gene>
    <name evidence="3" type="primary">deoD</name>
    <name evidence="5" type="ORF">SAMN04488136_1702</name>
</gene>
<feature type="binding site" description="in other chain" evidence="3">
    <location>
        <position position="20"/>
    </location>
    <ligand>
        <name>phosphate</name>
        <dbReference type="ChEBI" id="CHEBI:43474"/>
        <note>ligand shared between dimeric partners</note>
    </ligand>
</feature>
<dbReference type="PANTHER" id="PTHR43691:SF2">
    <property type="entry name" value="PURINE NUCLEOSIDE PHOSPHORYLASE DEOD-TYPE"/>
    <property type="match status" value="1"/>
</dbReference>
<evidence type="ECO:0000256" key="1">
    <source>
        <dbReference type="ARBA" id="ARBA00022676"/>
    </source>
</evidence>
<keyword evidence="6" id="KW-1185">Reference proteome</keyword>
<sequence length="237" mass="26052">MTPHINAENGDFADTVIMPGDPLRAQHIANTYLTDAKRICDVRNMYGYTGWYQDKRISVMAHGMGIPSISIYVHELINEFGVKNLIRVGTCGAVDESVNMRDVIVATGAGTSSAVNRQRFAGYDYAAVPDFDLLRSCWQAAQDHQIKAHFGNTFSNDLLYDKPQDMLPALRKMNILAVEMETSALYTIAAQYRARALSILTASVNSFSGEQTSASERETTLNQMIELALATAAMNAA</sequence>
<dbReference type="InterPro" id="IPR000845">
    <property type="entry name" value="Nucleoside_phosphorylase_d"/>
</dbReference>
<dbReference type="Pfam" id="PF01048">
    <property type="entry name" value="PNP_UDP_1"/>
    <property type="match status" value="1"/>
</dbReference>
<dbReference type="STRING" id="861298.SAMN04488136_1702"/>
<evidence type="ECO:0000313" key="5">
    <source>
        <dbReference type="EMBL" id="SDI11822.1"/>
    </source>
</evidence>
<protein>
    <recommendedName>
        <fullName evidence="3">Purine nucleoside phosphorylase DeoD-type</fullName>
        <shortName evidence="3">PNP</shortName>
        <ecNumber evidence="3">2.4.2.1</ecNumber>
    </recommendedName>
</protein>
<dbReference type="GO" id="GO:0004731">
    <property type="term" value="F:purine-nucleoside phosphorylase activity"/>
    <property type="evidence" value="ECO:0007669"/>
    <property type="project" value="UniProtKB-UniRule"/>
</dbReference>
<feature type="binding site" description="in other chain" evidence="3">
    <location>
        <begin position="87"/>
        <end position="90"/>
    </location>
    <ligand>
        <name>phosphate</name>
        <dbReference type="ChEBI" id="CHEBI:43474"/>
        <note>ligand shared between dimeric partners</note>
    </ligand>
</feature>
<dbReference type="GO" id="GO:0006152">
    <property type="term" value="P:purine nucleoside catabolic process"/>
    <property type="evidence" value="ECO:0007669"/>
    <property type="project" value="TreeGrafter"/>
</dbReference>
<dbReference type="NCBIfam" id="TIGR00107">
    <property type="entry name" value="deoD"/>
    <property type="match status" value="1"/>
</dbReference>
<comment type="similarity">
    <text evidence="3">Belongs to the PNP/UDP phosphorylase family.</text>
</comment>
<evidence type="ECO:0000313" key="6">
    <source>
        <dbReference type="Proteomes" id="UP000198854"/>
    </source>
</evidence>
<organism evidence="5 6">
    <name type="scientific">Vibrio xiamenensis</name>
    <dbReference type="NCBI Taxonomy" id="861298"/>
    <lineage>
        <taxon>Bacteria</taxon>
        <taxon>Pseudomonadati</taxon>
        <taxon>Pseudomonadota</taxon>
        <taxon>Gammaproteobacteria</taxon>
        <taxon>Vibrionales</taxon>
        <taxon>Vibrionaceae</taxon>
        <taxon>Vibrio</taxon>
    </lineage>
</organism>
<dbReference type="PANTHER" id="PTHR43691">
    <property type="entry name" value="URIDINE PHOSPHORYLASE"/>
    <property type="match status" value="1"/>
</dbReference>
<dbReference type="NCBIfam" id="NF004489">
    <property type="entry name" value="PRK05819.1"/>
    <property type="match status" value="1"/>
</dbReference>
<dbReference type="EMBL" id="FNDD01000070">
    <property type="protein sequence ID" value="SDI11822.1"/>
    <property type="molecule type" value="Genomic_DNA"/>
</dbReference>
<feature type="binding site" evidence="3">
    <location>
        <position position="43"/>
    </location>
    <ligand>
        <name>phosphate</name>
        <dbReference type="ChEBI" id="CHEBI:43474"/>
        <note>ligand shared between dimeric partners</note>
    </ligand>
</feature>
<feature type="domain" description="Nucleoside phosphorylase" evidence="4">
    <location>
        <begin position="16"/>
        <end position="226"/>
    </location>
</feature>
<comment type="catalytic activity">
    <reaction evidence="3">
        <text>a purine 2'-deoxy-D-ribonucleoside + phosphate = a purine nucleobase + 2-deoxy-alpha-D-ribose 1-phosphate</text>
        <dbReference type="Rhea" id="RHEA:36431"/>
        <dbReference type="ChEBI" id="CHEBI:26386"/>
        <dbReference type="ChEBI" id="CHEBI:43474"/>
        <dbReference type="ChEBI" id="CHEBI:57259"/>
        <dbReference type="ChEBI" id="CHEBI:142361"/>
        <dbReference type="EC" id="2.4.2.1"/>
    </reaction>
</comment>
<evidence type="ECO:0000259" key="4">
    <source>
        <dbReference type="Pfam" id="PF01048"/>
    </source>
</evidence>
<dbReference type="SUPFAM" id="SSF53167">
    <property type="entry name" value="Purine and uridine phosphorylases"/>
    <property type="match status" value="1"/>
</dbReference>
<comment type="catalytic activity">
    <reaction evidence="3">
        <text>a purine D-ribonucleoside + phosphate = a purine nucleobase + alpha-D-ribose 1-phosphate</text>
        <dbReference type="Rhea" id="RHEA:19805"/>
        <dbReference type="ChEBI" id="CHEBI:26386"/>
        <dbReference type="ChEBI" id="CHEBI:43474"/>
        <dbReference type="ChEBI" id="CHEBI:57720"/>
        <dbReference type="ChEBI" id="CHEBI:142355"/>
        <dbReference type="EC" id="2.4.2.1"/>
    </reaction>
</comment>
<feature type="binding site" description="in other chain" evidence="3">
    <location>
        <position position="24"/>
    </location>
    <ligand>
        <name>phosphate</name>
        <dbReference type="ChEBI" id="CHEBI:43474"/>
        <note>ligand shared between dimeric partners</note>
    </ligand>
</feature>
<dbReference type="OrthoDB" id="9782889at2"/>
<comment type="function">
    <text evidence="3">Catalyzes the reversible phosphorolytic breakdown of the N-glycosidic bond in the beta-(deoxy)ribonucleoside molecules, with the formation of the corresponding free purine bases and pentose-1-phosphate.</text>
</comment>
<dbReference type="InterPro" id="IPR004402">
    <property type="entry name" value="DeoD-type"/>
</dbReference>